<keyword evidence="2" id="KW-1185">Reference proteome</keyword>
<organism evidence="1 2">
    <name type="scientific">Cirrhinus molitorella</name>
    <name type="common">mud carp</name>
    <dbReference type="NCBI Taxonomy" id="172907"/>
    <lineage>
        <taxon>Eukaryota</taxon>
        <taxon>Metazoa</taxon>
        <taxon>Chordata</taxon>
        <taxon>Craniata</taxon>
        <taxon>Vertebrata</taxon>
        <taxon>Euteleostomi</taxon>
        <taxon>Actinopterygii</taxon>
        <taxon>Neopterygii</taxon>
        <taxon>Teleostei</taxon>
        <taxon>Ostariophysi</taxon>
        <taxon>Cypriniformes</taxon>
        <taxon>Cyprinidae</taxon>
        <taxon>Labeoninae</taxon>
        <taxon>Labeonini</taxon>
        <taxon>Cirrhinus</taxon>
    </lineage>
</organism>
<sequence>MRKKESVSWKTKYRISPDIRGGGICGFTVCPSNKEKEDLSPEDREQRNKLWPLVEKARQQGCRAHFIGPKTYIDGKELVLQDIEVTE</sequence>
<comment type="caution">
    <text evidence="1">The sequence shown here is derived from an EMBL/GenBank/DDBJ whole genome shotgun (WGS) entry which is preliminary data.</text>
</comment>
<evidence type="ECO:0000313" key="2">
    <source>
        <dbReference type="Proteomes" id="UP001558613"/>
    </source>
</evidence>
<proteinExistence type="predicted"/>
<reference evidence="1 2" key="1">
    <citation type="submission" date="2023-09" db="EMBL/GenBank/DDBJ databases">
        <authorList>
            <person name="Wang M."/>
        </authorList>
    </citation>
    <scope>NUCLEOTIDE SEQUENCE [LARGE SCALE GENOMIC DNA]</scope>
    <source>
        <strain evidence="1">GT-2023</strain>
        <tissue evidence="1">Liver</tissue>
    </source>
</reference>
<dbReference type="Proteomes" id="UP001558613">
    <property type="component" value="Unassembled WGS sequence"/>
</dbReference>
<dbReference type="EMBL" id="JAYMGO010000014">
    <property type="protein sequence ID" value="KAL1261840.1"/>
    <property type="molecule type" value="Genomic_DNA"/>
</dbReference>
<protein>
    <submittedName>
        <fullName evidence="1">Uncharacterized protein</fullName>
    </submittedName>
</protein>
<evidence type="ECO:0000313" key="1">
    <source>
        <dbReference type="EMBL" id="KAL1261840.1"/>
    </source>
</evidence>
<accession>A0ABR3MAE5</accession>
<name>A0ABR3MAE5_9TELE</name>
<gene>
    <name evidence="1" type="ORF">QQF64_007105</name>
</gene>